<dbReference type="Proteomes" id="UP000815677">
    <property type="component" value="Unassembled WGS sequence"/>
</dbReference>
<name>A0ABQ0L7X7_MYCCL</name>
<protein>
    <recommendedName>
        <fullName evidence="3">F-box domain-containing protein</fullName>
    </recommendedName>
</protein>
<proteinExistence type="predicted"/>
<dbReference type="EMBL" id="DF843103">
    <property type="protein sequence ID" value="GAT47055.1"/>
    <property type="molecule type" value="Genomic_DNA"/>
</dbReference>
<reference evidence="1" key="1">
    <citation type="submission" date="2014-09" db="EMBL/GenBank/DDBJ databases">
        <title>Genome sequence of the luminous mushroom Mycena chlorophos for searching fungal bioluminescence genes.</title>
        <authorList>
            <person name="Tanaka Y."/>
            <person name="Kasuga D."/>
            <person name="Oba Y."/>
            <person name="Hase S."/>
            <person name="Sato K."/>
            <person name="Oba Y."/>
            <person name="Sakakibara Y."/>
        </authorList>
    </citation>
    <scope>NUCLEOTIDE SEQUENCE</scope>
</reference>
<evidence type="ECO:0000313" key="1">
    <source>
        <dbReference type="EMBL" id="GAT47055.1"/>
    </source>
</evidence>
<gene>
    <name evidence="1" type="ORF">MCHLO_04540</name>
</gene>
<evidence type="ECO:0000313" key="2">
    <source>
        <dbReference type="Proteomes" id="UP000815677"/>
    </source>
</evidence>
<evidence type="ECO:0008006" key="3">
    <source>
        <dbReference type="Google" id="ProtNLM"/>
    </source>
</evidence>
<keyword evidence="2" id="KW-1185">Reference proteome</keyword>
<accession>A0ABQ0L7X7</accession>
<sequence length="392" mass="44666">MMQSRPWSNPHPAAIFGGMESKREADWEPQDIQNHERRGEQSRTDAYPVLTLPGEIITEIFQHYLPPYPDCAPLFGEGSPLCLTHICRLWREIARKSPRLWRALRLPLRFKSPDLVHLARRHLRLSGAMPLSLKFYTARDLATKLDLLLDHRDRWQYVAIALHYVPEALQGASIHAPLVTHLTLEYFLSDDKDEPPQIVAPQLHSLLCGPLTRMHSSVLAPESWATLTTLWMQFLNVAFLAQILGTTKALQHCRLGNLEYSGFLADTLPGTRAPQPVLLPFLKVLILHGSGSHEVERKIHHYLPLACPHLNTLVVDEIFIDVTGTAQPGNTLAHVCAQWKCAPRLLHIVYSAFTLEHYRAAFPEVEDLEVSEHPSGVDEAWRRWGEWDWDHA</sequence>
<organism evidence="1 2">
    <name type="scientific">Mycena chlorophos</name>
    <name type="common">Agaric fungus</name>
    <name type="synonym">Agaricus chlorophos</name>
    <dbReference type="NCBI Taxonomy" id="658473"/>
    <lineage>
        <taxon>Eukaryota</taxon>
        <taxon>Fungi</taxon>
        <taxon>Dikarya</taxon>
        <taxon>Basidiomycota</taxon>
        <taxon>Agaricomycotina</taxon>
        <taxon>Agaricomycetes</taxon>
        <taxon>Agaricomycetidae</taxon>
        <taxon>Agaricales</taxon>
        <taxon>Marasmiineae</taxon>
        <taxon>Mycenaceae</taxon>
        <taxon>Mycena</taxon>
    </lineage>
</organism>